<dbReference type="EMBL" id="LDJK01000080">
    <property type="protein sequence ID" value="KRG70461.1"/>
    <property type="molecule type" value="Genomic_DNA"/>
</dbReference>
<dbReference type="RefSeq" id="WP_057687207.1">
    <property type="nucleotide sequence ID" value="NZ_JANUEG010000035.1"/>
</dbReference>
<reference evidence="1 2" key="1">
    <citation type="submission" date="2015-05" db="EMBL/GenBank/DDBJ databases">
        <title>Genome sequencing and analysis of members of genus Stenotrophomonas.</title>
        <authorList>
            <person name="Patil P.P."/>
            <person name="Midha S."/>
            <person name="Patil P.B."/>
        </authorList>
    </citation>
    <scope>NUCLEOTIDE SEQUENCE [LARGE SCALE GENOMIC DNA]</scope>
    <source>
        <strain evidence="1 2">DSM 21508</strain>
    </source>
</reference>
<dbReference type="Proteomes" id="UP000051386">
    <property type="component" value="Unassembled WGS sequence"/>
</dbReference>
<evidence type="ECO:0000313" key="1">
    <source>
        <dbReference type="EMBL" id="KRG70461.1"/>
    </source>
</evidence>
<gene>
    <name evidence="1" type="ORF">ABB28_15165</name>
</gene>
<dbReference type="PATRIC" id="fig|517011.3.peg.3216"/>
<keyword evidence="2" id="KW-1185">Reference proteome</keyword>
<name>A0A0R0CKC8_9GAMM</name>
<dbReference type="AlphaFoldDB" id="A0A0R0CKC8"/>
<comment type="caution">
    <text evidence="1">The sequence shown here is derived from an EMBL/GenBank/DDBJ whole genome shotgun (WGS) entry which is preliminary data.</text>
</comment>
<protein>
    <submittedName>
        <fullName evidence="1">Uncharacterized protein</fullName>
    </submittedName>
</protein>
<proteinExistence type="predicted"/>
<sequence>MSTPAASGLLAILVCGLLQGNPLQLQVRLHGNRACLLQQGAVAACMGLPDAMTMVDPRTGRR</sequence>
<accession>A0A0R0CKC8</accession>
<evidence type="ECO:0000313" key="2">
    <source>
        <dbReference type="Proteomes" id="UP000051386"/>
    </source>
</evidence>
<organism evidence="1 2">
    <name type="scientific">Stenotrophomonas chelatiphaga</name>
    <dbReference type="NCBI Taxonomy" id="517011"/>
    <lineage>
        <taxon>Bacteria</taxon>
        <taxon>Pseudomonadati</taxon>
        <taxon>Pseudomonadota</taxon>
        <taxon>Gammaproteobacteria</taxon>
        <taxon>Lysobacterales</taxon>
        <taxon>Lysobacteraceae</taxon>
        <taxon>Stenotrophomonas</taxon>
    </lineage>
</organism>